<feature type="chain" id="PRO_5026811839" evidence="1">
    <location>
        <begin position="20"/>
        <end position="62"/>
    </location>
</feature>
<dbReference type="AlphaFoldDB" id="A0A6J3LUT4"/>
<dbReference type="Proteomes" id="UP000504637">
    <property type="component" value="Unplaced"/>
</dbReference>
<keyword evidence="2" id="KW-1185">Reference proteome</keyword>
<feature type="signal peptide" evidence="1">
    <location>
        <begin position="1"/>
        <end position="19"/>
    </location>
</feature>
<sequence length="62" mass="7097">MRRIASLLGLVAWMKSFEAWLFLAYDDESAVLDGSDALYLTKVMCHVQNKVGEIVQFDMRVD</sequence>
<keyword evidence="1" id="KW-0732">Signal</keyword>
<evidence type="ECO:0000313" key="3">
    <source>
        <dbReference type="RefSeq" id="XP_033456571.1"/>
    </source>
</evidence>
<reference evidence="3" key="2">
    <citation type="submission" date="2020-04" db="EMBL/GenBank/DDBJ databases">
        <authorList>
            <consortium name="NCBI Genome Project"/>
        </authorList>
    </citation>
    <scope>NUCLEOTIDE SEQUENCE</scope>
    <source>
        <strain evidence="3">CBS 342.82</strain>
    </source>
</reference>
<gene>
    <name evidence="3" type="ORF">K489DRAFT_383768</name>
</gene>
<dbReference type="RefSeq" id="XP_033456571.1">
    <property type="nucleotide sequence ID" value="XM_033605692.1"/>
</dbReference>
<protein>
    <submittedName>
        <fullName evidence="3">Uncharacterized protein</fullName>
    </submittedName>
</protein>
<proteinExistence type="predicted"/>
<name>A0A6J3LUT4_9PEZI</name>
<evidence type="ECO:0000256" key="1">
    <source>
        <dbReference type="SAM" id="SignalP"/>
    </source>
</evidence>
<evidence type="ECO:0000313" key="2">
    <source>
        <dbReference type="Proteomes" id="UP000504637"/>
    </source>
</evidence>
<accession>A0A6J3LUT4</accession>
<reference evidence="3" key="3">
    <citation type="submission" date="2025-08" db="UniProtKB">
        <authorList>
            <consortium name="RefSeq"/>
        </authorList>
    </citation>
    <scope>IDENTIFICATION</scope>
    <source>
        <strain evidence="3">CBS 342.82</strain>
    </source>
</reference>
<dbReference type="GeneID" id="54363492"/>
<reference evidence="3" key="1">
    <citation type="submission" date="2020-01" db="EMBL/GenBank/DDBJ databases">
        <authorList>
            <consortium name="DOE Joint Genome Institute"/>
            <person name="Haridas S."/>
            <person name="Albert R."/>
            <person name="Binder M."/>
            <person name="Bloem J."/>
            <person name="Labutti K."/>
            <person name="Salamov A."/>
            <person name="Andreopoulos B."/>
            <person name="Baker S.E."/>
            <person name="Barry K."/>
            <person name="Bills G."/>
            <person name="Bluhm B.H."/>
            <person name="Cannon C."/>
            <person name="Castanera R."/>
            <person name="Culley D.E."/>
            <person name="Daum C."/>
            <person name="Ezra D."/>
            <person name="Gonzalez J.B."/>
            <person name="Henrissat B."/>
            <person name="Kuo A."/>
            <person name="Liang C."/>
            <person name="Lipzen A."/>
            <person name="Lutzoni F."/>
            <person name="Magnuson J."/>
            <person name="Mondo S."/>
            <person name="Nolan M."/>
            <person name="Ohm R."/>
            <person name="Pangilinan J."/>
            <person name="Park H.-J."/>
            <person name="Ramirez L."/>
            <person name="Alfaro M."/>
            <person name="Sun H."/>
            <person name="Tritt A."/>
            <person name="Yoshinaga Y."/>
            <person name="Zwiers L.-H."/>
            <person name="Turgeon B.G."/>
            <person name="Goodwin S.B."/>
            <person name="Spatafora J.W."/>
            <person name="Crous P.W."/>
            <person name="Grigoriev I.V."/>
        </authorList>
    </citation>
    <scope>NUCLEOTIDE SEQUENCE</scope>
    <source>
        <strain evidence="3">CBS 342.82</strain>
    </source>
</reference>
<organism evidence="3">
    <name type="scientific">Dissoconium aciculare CBS 342.82</name>
    <dbReference type="NCBI Taxonomy" id="1314786"/>
    <lineage>
        <taxon>Eukaryota</taxon>
        <taxon>Fungi</taxon>
        <taxon>Dikarya</taxon>
        <taxon>Ascomycota</taxon>
        <taxon>Pezizomycotina</taxon>
        <taxon>Dothideomycetes</taxon>
        <taxon>Dothideomycetidae</taxon>
        <taxon>Mycosphaerellales</taxon>
        <taxon>Dissoconiaceae</taxon>
        <taxon>Dissoconium</taxon>
    </lineage>
</organism>